<dbReference type="AlphaFoldDB" id="A0A7S3N898"/>
<gene>
    <name evidence="2" type="ORF">EHAR0213_LOCUS6060</name>
</gene>
<name>A0A7S3N898_9SPIT</name>
<evidence type="ECO:0000313" key="2">
    <source>
        <dbReference type="EMBL" id="CAE0347149.1"/>
    </source>
</evidence>
<proteinExistence type="predicted"/>
<organism evidence="2">
    <name type="scientific">Euplotes harpa</name>
    <dbReference type="NCBI Taxonomy" id="151035"/>
    <lineage>
        <taxon>Eukaryota</taxon>
        <taxon>Sar</taxon>
        <taxon>Alveolata</taxon>
        <taxon>Ciliophora</taxon>
        <taxon>Intramacronucleata</taxon>
        <taxon>Spirotrichea</taxon>
        <taxon>Hypotrichia</taxon>
        <taxon>Euplotida</taxon>
        <taxon>Euplotidae</taxon>
        <taxon>Euplotes</taxon>
    </lineage>
</organism>
<sequence length="192" mass="22094">MNSIRDLLKRATPTKPGSIINRQRRLSRSSVQRKQLSVDSNTPCFLAHKNIIDQPKLTDDISQYQSNSIREYEKKSNLQPFSNALIKSRFSSQLTLDLSVFPTALPQIMHGKDSYRCLSKIKKMRCSLLGQRRQSRYSCSNITRKPRYPVYENSEQQLPSLDSEYKPTAASQDSLNGVSVKRKKKYISLSFE</sequence>
<feature type="region of interest" description="Disordered" evidence="1">
    <location>
        <begin position="154"/>
        <end position="176"/>
    </location>
</feature>
<reference evidence="2" key="1">
    <citation type="submission" date="2021-01" db="EMBL/GenBank/DDBJ databases">
        <authorList>
            <person name="Corre E."/>
            <person name="Pelletier E."/>
            <person name="Niang G."/>
            <person name="Scheremetjew M."/>
            <person name="Finn R."/>
            <person name="Kale V."/>
            <person name="Holt S."/>
            <person name="Cochrane G."/>
            <person name="Meng A."/>
            <person name="Brown T."/>
            <person name="Cohen L."/>
        </authorList>
    </citation>
    <scope>NUCLEOTIDE SEQUENCE</scope>
    <source>
        <strain evidence="2">FSP1.4</strain>
    </source>
</reference>
<accession>A0A7S3N898</accession>
<dbReference type="EMBL" id="HBII01014330">
    <property type="protein sequence ID" value="CAE0347149.1"/>
    <property type="molecule type" value="Transcribed_RNA"/>
</dbReference>
<protein>
    <submittedName>
        <fullName evidence="2">Uncharacterized protein</fullName>
    </submittedName>
</protein>
<evidence type="ECO:0000256" key="1">
    <source>
        <dbReference type="SAM" id="MobiDB-lite"/>
    </source>
</evidence>